<dbReference type="Pfam" id="PF00079">
    <property type="entry name" value="Serpin"/>
    <property type="match status" value="1"/>
</dbReference>
<dbReference type="InterPro" id="IPR036186">
    <property type="entry name" value="Serpin_sf"/>
</dbReference>
<dbReference type="InterPro" id="IPR023796">
    <property type="entry name" value="Serpin_dom"/>
</dbReference>
<dbReference type="SUPFAM" id="SSF56574">
    <property type="entry name" value="Serpins"/>
    <property type="match status" value="1"/>
</dbReference>
<dbReference type="Gene3D" id="2.30.39.10">
    <property type="entry name" value="Alpha-1-antitrypsin, domain 1"/>
    <property type="match status" value="1"/>
</dbReference>
<dbReference type="Gene3D" id="3.30.497.10">
    <property type="entry name" value="Antithrombin, subunit I, domain 2"/>
    <property type="match status" value="1"/>
</dbReference>
<feature type="domain" description="Serpin" evidence="3">
    <location>
        <begin position="1"/>
        <end position="314"/>
    </location>
</feature>
<dbReference type="GO" id="GO:0005615">
    <property type="term" value="C:extracellular space"/>
    <property type="evidence" value="ECO:0007669"/>
    <property type="project" value="InterPro"/>
</dbReference>
<dbReference type="AlphaFoldDB" id="A0A2B4SXP0"/>
<dbReference type="STRING" id="50429.A0A2B4SXP0"/>
<gene>
    <name evidence="4" type="primary">Serpinb1b</name>
    <name evidence="4" type="ORF">AWC38_SpisGene1532</name>
</gene>
<evidence type="ECO:0000259" key="3">
    <source>
        <dbReference type="SMART" id="SM00093"/>
    </source>
</evidence>
<reference evidence="5" key="1">
    <citation type="journal article" date="2017" name="bioRxiv">
        <title>Comparative analysis of the genomes of Stylophora pistillata and Acropora digitifera provides evidence for extensive differences between species of corals.</title>
        <authorList>
            <person name="Voolstra C.R."/>
            <person name="Li Y."/>
            <person name="Liew Y.J."/>
            <person name="Baumgarten S."/>
            <person name="Zoccola D."/>
            <person name="Flot J.-F."/>
            <person name="Tambutte S."/>
            <person name="Allemand D."/>
            <person name="Aranda M."/>
        </authorList>
    </citation>
    <scope>NUCLEOTIDE SEQUENCE [LARGE SCALE GENOMIC DNA]</scope>
</reference>
<evidence type="ECO:0000256" key="2">
    <source>
        <dbReference type="RuleBase" id="RU000411"/>
    </source>
</evidence>
<comment type="caution">
    <text evidence="4">The sequence shown here is derived from an EMBL/GenBank/DDBJ whole genome shotgun (WGS) entry which is preliminary data.</text>
</comment>
<evidence type="ECO:0000313" key="5">
    <source>
        <dbReference type="Proteomes" id="UP000225706"/>
    </source>
</evidence>
<dbReference type="Proteomes" id="UP000225706">
    <property type="component" value="Unassembled WGS sequence"/>
</dbReference>
<dbReference type="PANTHER" id="PTHR11461">
    <property type="entry name" value="SERINE PROTEASE INHIBITOR, SERPIN"/>
    <property type="match status" value="1"/>
</dbReference>
<organism evidence="4 5">
    <name type="scientific">Stylophora pistillata</name>
    <name type="common">Smooth cauliflower coral</name>
    <dbReference type="NCBI Taxonomy" id="50429"/>
    <lineage>
        <taxon>Eukaryota</taxon>
        <taxon>Metazoa</taxon>
        <taxon>Cnidaria</taxon>
        <taxon>Anthozoa</taxon>
        <taxon>Hexacorallia</taxon>
        <taxon>Scleractinia</taxon>
        <taxon>Astrocoeniina</taxon>
        <taxon>Pocilloporidae</taxon>
        <taxon>Stylophora</taxon>
    </lineage>
</organism>
<dbReference type="CDD" id="cd00172">
    <property type="entry name" value="serpin"/>
    <property type="match status" value="1"/>
</dbReference>
<evidence type="ECO:0000256" key="1">
    <source>
        <dbReference type="ARBA" id="ARBA00009500"/>
    </source>
</evidence>
<dbReference type="InterPro" id="IPR000215">
    <property type="entry name" value="Serpin_fam"/>
</dbReference>
<dbReference type="SMART" id="SM00093">
    <property type="entry name" value="SERPIN"/>
    <property type="match status" value="1"/>
</dbReference>
<dbReference type="PANTHER" id="PTHR11461:SF211">
    <property type="entry name" value="GH10112P-RELATED"/>
    <property type="match status" value="1"/>
</dbReference>
<dbReference type="OrthoDB" id="5966977at2759"/>
<keyword evidence="5" id="KW-1185">Reference proteome</keyword>
<evidence type="ECO:0000313" key="4">
    <source>
        <dbReference type="EMBL" id="PFX33640.1"/>
    </source>
</evidence>
<dbReference type="InterPro" id="IPR042178">
    <property type="entry name" value="Serpin_sf_1"/>
</dbReference>
<protein>
    <submittedName>
        <fullName evidence="4">Leukocyte elastase inhibitor B</fullName>
    </submittedName>
</protein>
<sequence length="314" mass="35840">MVFLGSRGNTADEIAKAMKWYVYESEDVHLTLKSLMEAIAESEHANLELKIANRLWGHEHLHETVEYKESTLAFYNAPISKVDFKEGSERAREEINQWVEKNTGRKIKDFLLPGAVNEDTRVALINAIYFQGTWLHAFDREKTHHAPFHTSGDGERIFEVSMMTRTLRISYLTDREHNCQIIELPYDGDDISMLIVLPSDIRGISSIEQLINTELMEKWIMSFVNTTVKVSIPRFILSQHFELKKTLNKLGISDVFEAGLADLSGLSSVESLYVSHVIHKAHVHVNEKGTEATAASGVYKSSFIYWSGYKTRDK</sequence>
<accession>A0A2B4SXP0</accession>
<dbReference type="InterPro" id="IPR042185">
    <property type="entry name" value="Serpin_sf_2"/>
</dbReference>
<dbReference type="EMBL" id="LSMT01000010">
    <property type="protein sequence ID" value="PFX33640.1"/>
    <property type="molecule type" value="Genomic_DNA"/>
</dbReference>
<name>A0A2B4SXP0_STYPI</name>
<proteinExistence type="inferred from homology"/>
<comment type="similarity">
    <text evidence="1 2">Belongs to the serpin family.</text>
</comment>
<dbReference type="GO" id="GO:0004867">
    <property type="term" value="F:serine-type endopeptidase inhibitor activity"/>
    <property type="evidence" value="ECO:0007669"/>
    <property type="project" value="InterPro"/>
</dbReference>